<sequence>MAEELAELCRQMRLSDSEKCNLKLRTGKIQQSKHEAKFSLLFRLLTTRSFNGEAFKGTVRSLWASPGGLTIRDIEDNLFMAIFTRGDDIERVIIQSPWTFDKKLIQMIRFESDMQPTAVKFTHSQFWIRIYNLPILRMVREVGKDIGNHIGRLVEVDVPNSGIAWGHYLLIRVKLDITQPLLRGKILEDDTGKPYWVDFRYEHLPIFCYRCGRVGHSGNECLEGRRSGGDLNVSNDRFRSWLRAVTVRGAGLNRGAREEVHSKDDLEGSGSHGEQGVAEGGKPVEEVVDRPLRSTTEEVAAGVHPEGMPKVVESGEVGELDDTGNSGVVGDMDIHQDDIVRFENSVPIQDFEPTSEEMVEVFVEVGGITSGDLSKGVSNSRPAMDKVNPNASLHKDMHGTNILEEDKSDAILIVDNNVTTLSHSRDPFRRDKGNSTRKRGLKVSVDHEQVNADGKRKKSKIVSGATVNELHGLVKLEVPQIVFLMETRLPVQKLEFLRVKFGMRGCFGVNRKRFGGRLALFWDACVTLHVQSYSLFCIDAHVFQDDGVTWRFTGFYGPPETGIRTRSWALLRQLHALADWPWVLLGDFNEIVALEEKYGMEDRSLRQMAGFWEVLSDCSLLDLGFIGSEFTWSNNREDEALVRVRLDHGVATQNWKALFPNATVSHLTVVNSDHMGLLMDMAPCPLQPRRKKHKLFWFDHTWVQEEGCEGVITEAWQADCVGTPMFRLVHKIKQCRLHLIQWSQSHVKATPRLIEKKKCQLQALEKQSPACYNAQDVNVVRHKLCGLMKQEETFWRQRSRVAWLHGGDNNTKYFHECASQRKKTNTIHGLRDSNQIWQTEPRVMESTAVEYFQTLFLSSKPTHIAPVTQLVDEVVTQDMHSKLLHPITTEEVKCALFQMHPSKAPRPDGMTALFFQKYWHIVGLHVTDVVLDCLNSVRMLGCLNFTNAYPKGQSS</sequence>
<dbReference type="SUPFAM" id="SSF56219">
    <property type="entry name" value="DNase I-like"/>
    <property type="match status" value="1"/>
</dbReference>
<dbReference type="InterPro" id="IPR025558">
    <property type="entry name" value="DUF4283"/>
</dbReference>
<evidence type="ECO:0000256" key="1">
    <source>
        <dbReference type="PROSITE-ProRule" id="PRU00047"/>
    </source>
</evidence>
<dbReference type="Pfam" id="PF14392">
    <property type="entry name" value="zf-CCHC_4"/>
    <property type="match status" value="1"/>
</dbReference>
<proteinExistence type="predicted"/>
<name>A0A2N9ECV9_FAGSY</name>
<dbReference type="Pfam" id="PF03372">
    <property type="entry name" value="Exo_endo_phos"/>
    <property type="match status" value="1"/>
</dbReference>
<dbReference type="GO" id="GO:0003824">
    <property type="term" value="F:catalytic activity"/>
    <property type="evidence" value="ECO:0007669"/>
    <property type="project" value="InterPro"/>
</dbReference>
<keyword evidence="1" id="KW-0862">Zinc</keyword>
<evidence type="ECO:0000259" key="3">
    <source>
        <dbReference type="PROSITE" id="PS50158"/>
    </source>
</evidence>
<dbReference type="Pfam" id="PF14111">
    <property type="entry name" value="DUF4283"/>
    <property type="match status" value="1"/>
</dbReference>
<evidence type="ECO:0000313" key="4">
    <source>
        <dbReference type="EMBL" id="SPC72454.1"/>
    </source>
</evidence>
<feature type="domain" description="CCHC-type" evidence="3">
    <location>
        <begin position="208"/>
        <end position="221"/>
    </location>
</feature>
<dbReference type="InterPro" id="IPR036691">
    <property type="entry name" value="Endo/exonu/phosph_ase_sf"/>
</dbReference>
<dbReference type="GO" id="GO:0003676">
    <property type="term" value="F:nucleic acid binding"/>
    <property type="evidence" value="ECO:0007669"/>
    <property type="project" value="InterPro"/>
</dbReference>
<gene>
    <name evidence="4" type="ORF">FSB_LOCUS336</name>
</gene>
<dbReference type="InterPro" id="IPR001878">
    <property type="entry name" value="Znf_CCHC"/>
</dbReference>
<dbReference type="InterPro" id="IPR040256">
    <property type="entry name" value="At4g02000-like"/>
</dbReference>
<feature type="compositionally biased region" description="Basic and acidic residues" evidence="2">
    <location>
        <begin position="256"/>
        <end position="266"/>
    </location>
</feature>
<dbReference type="PROSITE" id="PS50158">
    <property type="entry name" value="ZF_CCHC"/>
    <property type="match status" value="1"/>
</dbReference>
<reference evidence="4" key="1">
    <citation type="submission" date="2018-02" db="EMBL/GenBank/DDBJ databases">
        <authorList>
            <person name="Cohen D.B."/>
            <person name="Kent A.D."/>
        </authorList>
    </citation>
    <scope>NUCLEOTIDE SEQUENCE</scope>
</reference>
<keyword evidence="1" id="KW-0863">Zinc-finger</keyword>
<keyword evidence="1" id="KW-0479">Metal-binding</keyword>
<evidence type="ECO:0000256" key="2">
    <source>
        <dbReference type="SAM" id="MobiDB-lite"/>
    </source>
</evidence>
<protein>
    <recommendedName>
        <fullName evidence="3">CCHC-type domain-containing protein</fullName>
    </recommendedName>
</protein>
<dbReference type="Gene3D" id="3.60.10.10">
    <property type="entry name" value="Endonuclease/exonuclease/phosphatase"/>
    <property type="match status" value="1"/>
</dbReference>
<dbReference type="GO" id="GO:0008270">
    <property type="term" value="F:zinc ion binding"/>
    <property type="evidence" value="ECO:0007669"/>
    <property type="project" value="UniProtKB-KW"/>
</dbReference>
<dbReference type="PANTHER" id="PTHR31286:SF167">
    <property type="entry name" value="OS09G0268800 PROTEIN"/>
    <property type="match status" value="1"/>
</dbReference>
<dbReference type="InterPro" id="IPR025836">
    <property type="entry name" value="Zn_knuckle_CX2CX4HX4C"/>
</dbReference>
<feature type="region of interest" description="Disordered" evidence="2">
    <location>
        <begin position="256"/>
        <end position="286"/>
    </location>
</feature>
<dbReference type="EMBL" id="OIVN01000006">
    <property type="protein sequence ID" value="SPC72454.1"/>
    <property type="molecule type" value="Genomic_DNA"/>
</dbReference>
<dbReference type="InterPro" id="IPR005135">
    <property type="entry name" value="Endo/exonuclease/phosphatase"/>
</dbReference>
<accession>A0A2N9ECV9</accession>
<organism evidence="4">
    <name type="scientific">Fagus sylvatica</name>
    <name type="common">Beechnut</name>
    <dbReference type="NCBI Taxonomy" id="28930"/>
    <lineage>
        <taxon>Eukaryota</taxon>
        <taxon>Viridiplantae</taxon>
        <taxon>Streptophyta</taxon>
        <taxon>Embryophyta</taxon>
        <taxon>Tracheophyta</taxon>
        <taxon>Spermatophyta</taxon>
        <taxon>Magnoliopsida</taxon>
        <taxon>eudicotyledons</taxon>
        <taxon>Gunneridae</taxon>
        <taxon>Pentapetalae</taxon>
        <taxon>rosids</taxon>
        <taxon>fabids</taxon>
        <taxon>Fagales</taxon>
        <taxon>Fagaceae</taxon>
        <taxon>Fagus</taxon>
    </lineage>
</organism>
<dbReference type="PANTHER" id="PTHR31286">
    <property type="entry name" value="GLYCINE-RICH CELL WALL STRUCTURAL PROTEIN 1.8-LIKE"/>
    <property type="match status" value="1"/>
</dbReference>
<dbReference type="AlphaFoldDB" id="A0A2N9ECV9"/>